<dbReference type="GO" id="GO:0015940">
    <property type="term" value="P:pantothenate biosynthetic process"/>
    <property type="evidence" value="ECO:0007669"/>
    <property type="project" value="UniProtKB-UniRule"/>
</dbReference>
<dbReference type="Gene3D" id="3.30.1300.10">
    <property type="entry name" value="Pantoate-beta-alanine ligase, C-terminal domain"/>
    <property type="match status" value="1"/>
</dbReference>
<dbReference type="Gene3D" id="3.40.50.620">
    <property type="entry name" value="HUPs"/>
    <property type="match status" value="1"/>
</dbReference>
<evidence type="ECO:0000256" key="7">
    <source>
        <dbReference type="ARBA" id="ARBA00048258"/>
    </source>
</evidence>
<feature type="binding site" evidence="8">
    <location>
        <position position="175"/>
    </location>
    <ligand>
        <name>ATP</name>
        <dbReference type="ChEBI" id="CHEBI:30616"/>
    </ligand>
</feature>
<comment type="caution">
    <text evidence="9">The sequence shown here is derived from an EMBL/GenBank/DDBJ whole genome shotgun (WGS) entry which is preliminary data.</text>
</comment>
<evidence type="ECO:0000256" key="5">
    <source>
        <dbReference type="ARBA" id="ARBA00022741"/>
    </source>
</evidence>
<dbReference type="NCBIfam" id="TIGR00018">
    <property type="entry name" value="panC"/>
    <property type="match status" value="1"/>
</dbReference>
<evidence type="ECO:0000256" key="6">
    <source>
        <dbReference type="ARBA" id="ARBA00022840"/>
    </source>
</evidence>
<gene>
    <name evidence="8" type="primary">panC</name>
    <name evidence="9" type="ORF">MMIC_P0447</name>
</gene>
<dbReference type="PANTHER" id="PTHR21299:SF1">
    <property type="entry name" value="PANTOATE--BETA-ALANINE LIGASE"/>
    <property type="match status" value="1"/>
</dbReference>
<evidence type="ECO:0000256" key="4">
    <source>
        <dbReference type="ARBA" id="ARBA00022655"/>
    </source>
</evidence>
<dbReference type="STRING" id="1921010.MMIC_P0447"/>
<evidence type="ECO:0000313" key="9">
    <source>
        <dbReference type="EMBL" id="GAV19513.1"/>
    </source>
</evidence>
<keyword evidence="10" id="KW-1185">Reference proteome</keyword>
<feature type="active site" description="Proton donor" evidence="8">
    <location>
        <position position="37"/>
    </location>
</feature>
<dbReference type="InterPro" id="IPR014729">
    <property type="entry name" value="Rossmann-like_a/b/a_fold"/>
</dbReference>
<feature type="binding site" evidence="8">
    <location>
        <position position="152"/>
    </location>
    <ligand>
        <name>(R)-pantoate</name>
        <dbReference type="ChEBI" id="CHEBI:15980"/>
    </ligand>
</feature>
<keyword evidence="4 8" id="KW-0566">Pantothenate biosynthesis</keyword>
<reference evidence="9 10" key="1">
    <citation type="journal article" date="2017" name="Arch. Microbiol.">
        <title>Mariprofundus micogutta sp. nov., a novel iron-oxidizing zetaproteobacterium isolated from a deep-sea hydrothermal field at the Bayonnaise knoll of the Izu-Ogasawara arc, and a description of Mariprofundales ord. nov. and Zetaproteobacteria classis nov.</title>
        <authorList>
            <person name="Makita H."/>
            <person name="Tanaka E."/>
            <person name="Mitsunobu S."/>
            <person name="Miyazaki M."/>
            <person name="Nunoura T."/>
            <person name="Uematsu K."/>
            <person name="Takaki Y."/>
            <person name="Nishi S."/>
            <person name="Shimamura S."/>
            <person name="Takai K."/>
        </authorList>
    </citation>
    <scope>NUCLEOTIDE SEQUENCE [LARGE SCALE GENOMIC DNA]</scope>
    <source>
        <strain evidence="9 10">ET2</strain>
    </source>
</reference>
<dbReference type="GO" id="GO:0005829">
    <property type="term" value="C:cytosol"/>
    <property type="evidence" value="ECO:0007669"/>
    <property type="project" value="TreeGrafter"/>
</dbReference>
<comment type="miscellaneous">
    <text evidence="8">The reaction proceeds by a bi uni uni bi ping pong mechanism.</text>
</comment>
<evidence type="ECO:0000256" key="1">
    <source>
        <dbReference type="ARBA" id="ARBA00004990"/>
    </source>
</evidence>
<keyword evidence="5 8" id="KW-0547">Nucleotide-binding</keyword>
<feature type="binding site" evidence="8">
    <location>
        <begin position="183"/>
        <end position="186"/>
    </location>
    <ligand>
        <name>ATP</name>
        <dbReference type="ChEBI" id="CHEBI:30616"/>
    </ligand>
</feature>
<dbReference type="FunFam" id="3.40.50.620:FF:000013">
    <property type="entry name" value="Pantothenate synthetase"/>
    <property type="match status" value="1"/>
</dbReference>
<comment type="catalytic activity">
    <reaction evidence="7 8">
        <text>(R)-pantoate + beta-alanine + ATP = (R)-pantothenate + AMP + diphosphate + H(+)</text>
        <dbReference type="Rhea" id="RHEA:10912"/>
        <dbReference type="ChEBI" id="CHEBI:15378"/>
        <dbReference type="ChEBI" id="CHEBI:15980"/>
        <dbReference type="ChEBI" id="CHEBI:29032"/>
        <dbReference type="ChEBI" id="CHEBI:30616"/>
        <dbReference type="ChEBI" id="CHEBI:33019"/>
        <dbReference type="ChEBI" id="CHEBI:57966"/>
        <dbReference type="ChEBI" id="CHEBI:456215"/>
        <dbReference type="EC" id="6.3.2.1"/>
    </reaction>
</comment>
<sequence>MRIAHTTAEIRRQLSPLRSRGKSIAFVPTMGCLHKGHLSLIEKAKEEADIVVVSIYVNPLQFGPNEDLEQYPRPFDQDARLCAEAGVDFIFHPANLYPKAGPKITLTVEKLSDCLCGANRPGHFDGVVTVVNLLFNIVQPDIAVFGEKDWQQLAIIRRMVADLQMPIEIIGSPTIREADGLAKSSRNRYLSDHDRRQAIALSKALLGMQELAAAGEKDIKTLKQRAHATLADAGIRAEYLDIRSARSLKNKRKLNKQPARAFIAAKVGNARLIDNMPLPLASDGVKS</sequence>
<name>A0A1L8CKT8_9PROT</name>
<dbReference type="PANTHER" id="PTHR21299">
    <property type="entry name" value="CYTIDYLATE KINASE/PANTOATE-BETA-ALANINE LIGASE"/>
    <property type="match status" value="1"/>
</dbReference>
<dbReference type="CDD" id="cd00560">
    <property type="entry name" value="PanC"/>
    <property type="match status" value="1"/>
</dbReference>
<dbReference type="InterPro" id="IPR003721">
    <property type="entry name" value="Pantoate_ligase"/>
</dbReference>
<dbReference type="RefSeq" id="WP_072658687.1">
    <property type="nucleotide sequence ID" value="NZ_BDFD01000002.1"/>
</dbReference>
<organism evidence="9 10">
    <name type="scientific">Mariprofundus micogutta</name>
    <dbReference type="NCBI Taxonomy" id="1921010"/>
    <lineage>
        <taxon>Bacteria</taxon>
        <taxon>Pseudomonadati</taxon>
        <taxon>Pseudomonadota</taxon>
        <taxon>Candidatius Mariprofundia</taxon>
        <taxon>Mariprofundales</taxon>
        <taxon>Mariprofundaceae</taxon>
        <taxon>Mariprofundus</taxon>
    </lineage>
</organism>
<dbReference type="HAMAP" id="MF_00158">
    <property type="entry name" value="PanC"/>
    <property type="match status" value="1"/>
</dbReference>
<comment type="subcellular location">
    <subcellularLocation>
        <location evidence="8">Cytoplasm</location>
    </subcellularLocation>
</comment>
<accession>A0A1L8CKT8</accession>
<feature type="binding site" evidence="8">
    <location>
        <begin position="146"/>
        <end position="149"/>
    </location>
    <ligand>
        <name>ATP</name>
        <dbReference type="ChEBI" id="CHEBI:30616"/>
    </ligand>
</feature>
<dbReference type="EMBL" id="BDFD01000002">
    <property type="protein sequence ID" value="GAV19513.1"/>
    <property type="molecule type" value="Genomic_DNA"/>
</dbReference>
<dbReference type="InterPro" id="IPR004821">
    <property type="entry name" value="Cyt_trans-like"/>
</dbReference>
<feature type="binding site" evidence="8">
    <location>
        <begin position="30"/>
        <end position="37"/>
    </location>
    <ligand>
        <name>ATP</name>
        <dbReference type="ChEBI" id="CHEBI:30616"/>
    </ligand>
</feature>
<dbReference type="GO" id="GO:0004592">
    <property type="term" value="F:pantoate-beta-alanine ligase activity"/>
    <property type="evidence" value="ECO:0007669"/>
    <property type="project" value="UniProtKB-UniRule"/>
</dbReference>
<dbReference type="Pfam" id="PF02569">
    <property type="entry name" value="Pantoate_ligase"/>
    <property type="match status" value="1"/>
</dbReference>
<dbReference type="InterPro" id="IPR042176">
    <property type="entry name" value="Pantoate_ligase_C"/>
</dbReference>
<dbReference type="UniPathway" id="UPA00028">
    <property type="reaction ID" value="UER00005"/>
</dbReference>
<dbReference type="OrthoDB" id="5290636at2"/>
<dbReference type="SUPFAM" id="SSF52374">
    <property type="entry name" value="Nucleotidylyl transferase"/>
    <property type="match status" value="1"/>
</dbReference>
<comment type="function">
    <text evidence="8">Catalyzes the condensation of pantoate with beta-alanine in an ATP-dependent reaction via a pantoyl-adenylate intermediate.</text>
</comment>
<evidence type="ECO:0000313" key="10">
    <source>
        <dbReference type="Proteomes" id="UP000231632"/>
    </source>
</evidence>
<keyword evidence="6 8" id="KW-0067">ATP-binding</keyword>
<feature type="binding site" evidence="8">
    <location>
        <position position="61"/>
    </location>
    <ligand>
        <name>(R)-pantoate</name>
        <dbReference type="ChEBI" id="CHEBI:15980"/>
    </ligand>
</feature>
<comment type="similarity">
    <text evidence="2 8">Belongs to the pantothenate synthetase family.</text>
</comment>
<comment type="pathway">
    <text evidence="1 8">Cofactor biosynthesis; (R)-pantothenate biosynthesis; (R)-pantothenate from (R)-pantoate and beta-alanine: step 1/1.</text>
</comment>
<dbReference type="Proteomes" id="UP000231632">
    <property type="component" value="Unassembled WGS sequence"/>
</dbReference>
<feature type="binding site" evidence="8">
    <location>
        <position position="61"/>
    </location>
    <ligand>
        <name>beta-alanine</name>
        <dbReference type="ChEBI" id="CHEBI:57966"/>
    </ligand>
</feature>
<evidence type="ECO:0000256" key="3">
    <source>
        <dbReference type="ARBA" id="ARBA00022598"/>
    </source>
</evidence>
<dbReference type="AlphaFoldDB" id="A0A1L8CKT8"/>
<dbReference type="EC" id="6.3.2.1" evidence="8"/>
<evidence type="ECO:0000256" key="8">
    <source>
        <dbReference type="HAMAP-Rule" id="MF_00158"/>
    </source>
</evidence>
<dbReference type="GO" id="GO:0005524">
    <property type="term" value="F:ATP binding"/>
    <property type="evidence" value="ECO:0007669"/>
    <property type="project" value="UniProtKB-KW"/>
</dbReference>
<proteinExistence type="inferred from homology"/>
<evidence type="ECO:0000256" key="2">
    <source>
        <dbReference type="ARBA" id="ARBA00009256"/>
    </source>
</evidence>
<keyword evidence="3 8" id="KW-0436">Ligase</keyword>
<protein>
    <recommendedName>
        <fullName evidence="8">Pantothenate synthetase</fullName>
        <shortName evidence="8">PS</shortName>
        <ecNumber evidence="8">6.3.2.1</ecNumber>
    </recommendedName>
    <alternativeName>
        <fullName evidence="8">Pantoate--beta-alanine ligase</fullName>
    </alternativeName>
    <alternativeName>
        <fullName evidence="8">Pantoate-activating enzyme</fullName>
    </alternativeName>
</protein>
<comment type="subunit">
    <text evidence="8">Homodimer.</text>
</comment>
<dbReference type="NCBIfam" id="TIGR00125">
    <property type="entry name" value="cyt_tran_rel"/>
    <property type="match status" value="1"/>
</dbReference>
<keyword evidence="8" id="KW-0963">Cytoplasm</keyword>